<feature type="domain" description="HTH cro/C1-type" evidence="1">
    <location>
        <begin position="26"/>
        <end position="79"/>
    </location>
</feature>
<dbReference type="CDD" id="cd00093">
    <property type="entry name" value="HTH_XRE"/>
    <property type="match status" value="1"/>
</dbReference>
<dbReference type="PROSITE" id="PS50943">
    <property type="entry name" value="HTH_CROC1"/>
    <property type="match status" value="1"/>
</dbReference>
<sequence>MCMADALAVPGSDPPTWRQRRLALELKRIRESRGLGLHAAAHLLGRTESSLSKLENAQRGIRRPALEQILDKYAVTDLLLRESLFALARNAKSQGWWQTYEGMSSAMFDYISIEAASASIRTWQLHLIPGLLQTDDYARAVIASGISMGKPPDIEGLAAIRSRRQQLLTSDDPPHLRVVMSEACLMQEFGGPQVRREQLRHLLAQAQLANVTIQVLPYSAQGHAGLNGSFSIFTAHNLDIVLVENLTQGWYLEQVEETKRYSLVFDHLRAVSLSESNTLDLIERLVSEA</sequence>
<dbReference type="InterPro" id="IPR001387">
    <property type="entry name" value="Cro/C1-type_HTH"/>
</dbReference>
<dbReference type="Pfam" id="PF13560">
    <property type="entry name" value="HTH_31"/>
    <property type="match status" value="1"/>
</dbReference>
<evidence type="ECO:0000313" key="3">
    <source>
        <dbReference type="Proteomes" id="UP001501237"/>
    </source>
</evidence>
<protein>
    <submittedName>
        <fullName evidence="2">Helix-turn-helix transcriptional regulator</fullName>
    </submittedName>
</protein>
<keyword evidence="3" id="KW-1185">Reference proteome</keyword>
<reference evidence="3" key="1">
    <citation type="journal article" date="2019" name="Int. J. Syst. Evol. Microbiol.">
        <title>The Global Catalogue of Microorganisms (GCM) 10K type strain sequencing project: providing services to taxonomists for standard genome sequencing and annotation.</title>
        <authorList>
            <consortium name="The Broad Institute Genomics Platform"/>
            <consortium name="The Broad Institute Genome Sequencing Center for Infectious Disease"/>
            <person name="Wu L."/>
            <person name="Ma J."/>
        </authorList>
    </citation>
    <scope>NUCLEOTIDE SEQUENCE [LARGE SCALE GENOMIC DNA]</scope>
    <source>
        <strain evidence="3">JCM 9377</strain>
    </source>
</reference>
<dbReference type="Gene3D" id="1.10.260.40">
    <property type="entry name" value="lambda repressor-like DNA-binding domains"/>
    <property type="match status" value="1"/>
</dbReference>
<accession>A0ABP6QGL3</accession>
<dbReference type="InterPro" id="IPR043917">
    <property type="entry name" value="DUF5753"/>
</dbReference>
<dbReference type="SUPFAM" id="SSF47413">
    <property type="entry name" value="lambda repressor-like DNA-binding domains"/>
    <property type="match status" value="1"/>
</dbReference>
<dbReference type="InterPro" id="IPR010982">
    <property type="entry name" value="Lambda_DNA-bd_dom_sf"/>
</dbReference>
<dbReference type="Proteomes" id="UP001501237">
    <property type="component" value="Unassembled WGS sequence"/>
</dbReference>
<evidence type="ECO:0000259" key="1">
    <source>
        <dbReference type="PROSITE" id="PS50943"/>
    </source>
</evidence>
<dbReference type="Pfam" id="PF19054">
    <property type="entry name" value="DUF5753"/>
    <property type="match status" value="1"/>
</dbReference>
<evidence type="ECO:0000313" key="2">
    <source>
        <dbReference type="EMBL" id="GAA3227769.1"/>
    </source>
</evidence>
<gene>
    <name evidence="2" type="ORF">GCM10010468_56780</name>
</gene>
<proteinExistence type="predicted"/>
<organism evidence="2 3">
    <name type="scientific">Actinocorallia longicatena</name>
    <dbReference type="NCBI Taxonomy" id="111803"/>
    <lineage>
        <taxon>Bacteria</taxon>
        <taxon>Bacillati</taxon>
        <taxon>Actinomycetota</taxon>
        <taxon>Actinomycetes</taxon>
        <taxon>Streptosporangiales</taxon>
        <taxon>Thermomonosporaceae</taxon>
        <taxon>Actinocorallia</taxon>
    </lineage>
</organism>
<name>A0ABP6QGL3_9ACTN</name>
<dbReference type="EMBL" id="BAAAUV010000017">
    <property type="protein sequence ID" value="GAA3227769.1"/>
    <property type="molecule type" value="Genomic_DNA"/>
</dbReference>
<comment type="caution">
    <text evidence="2">The sequence shown here is derived from an EMBL/GenBank/DDBJ whole genome shotgun (WGS) entry which is preliminary data.</text>
</comment>
<dbReference type="SMART" id="SM00530">
    <property type="entry name" value="HTH_XRE"/>
    <property type="match status" value="1"/>
</dbReference>